<organism evidence="2 3">
    <name type="scientific">Eschrichtius robustus</name>
    <name type="common">California gray whale</name>
    <name type="synonym">Eschrichtius gibbosus</name>
    <dbReference type="NCBI Taxonomy" id="9764"/>
    <lineage>
        <taxon>Eukaryota</taxon>
        <taxon>Metazoa</taxon>
        <taxon>Chordata</taxon>
        <taxon>Craniata</taxon>
        <taxon>Vertebrata</taxon>
        <taxon>Euteleostomi</taxon>
        <taxon>Mammalia</taxon>
        <taxon>Eutheria</taxon>
        <taxon>Laurasiatheria</taxon>
        <taxon>Artiodactyla</taxon>
        <taxon>Whippomorpha</taxon>
        <taxon>Cetacea</taxon>
        <taxon>Mysticeti</taxon>
        <taxon>Eschrichtiidae</taxon>
        <taxon>Eschrichtius</taxon>
    </lineage>
</organism>
<comment type="caution">
    <text evidence="2">The sequence shown here is derived from an EMBL/GenBank/DDBJ whole genome shotgun (WGS) entry which is preliminary data.</text>
</comment>
<sequence length="153" mass="14714">MKPVEQPYRQNFLFGGRAVGGAEGGEVPGVGRLRAERASGLAGSGECGGGGGGGGGRGGGRGNGGAAAEGSSSPVPSPPLCSAPRAPGGAGDVERGRAGEPPRDRPGCTPAPSARHSLELCGRAAGVGARGGVHVGREGVAESGRCPVRPSLE</sequence>
<evidence type="ECO:0000313" key="3">
    <source>
        <dbReference type="Proteomes" id="UP001159641"/>
    </source>
</evidence>
<dbReference type="EMBL" id="JAIQCJ010002048">
    <property type="protein sequence ID" value="KAJ8784429.1"/>
    <property type="molecule type" value="Genomic_DNA"/>
</dbReference>
<gene>
    <name evidence="2" type="ORF">J1605_008273</name>
</gene>
<feature type="region of interest" description="Disordered" evidence="1">
    <location>
        <begin position="14"/>
        <end position="33"/>
    </location>
</feature>
<reference evidence="2 3" key="1">
    <citation type="submission" date="2022-11" db="EMBL/GenBank/DDBJ databases">
        <title>Whole genome sequence of Eschrichtius robustus ER-17-0199.</title>
        <authorList>
            <person name="Bruniche-Olsen A."/>
            <person name="Black A.N."/>
            <person name="Fields C.J."/>
            <person name="Walden K."/>
            <person name="Dewoody J.A."/>
        </authorList>
    </citation>
    <scope>NUCLEOTIDE SEQUENCE [LARGE SCALE GENOMIC DNA]</scope>
    <source>
        <strain evidence="2">ER-17-0199</strain>
        <tissue evidence="2">Blubber</tissue>
    </source>
</reference>
<evidence type="ECO:0000313" key="2">
    <source>
        <dbReference type="EMBL" id="KAJ8784429.1"/>
    </source>
</evidence>
<dbReference type="AlphaFoldDB" id="A0AB34H185"/>
<proteinExistence type="predicted"/>
<protein>
    <submittedName>
        <fullName evidence="2">Uncharacterized protein</fullName>
    </submittedName>
</protein>
<feature type="compositionally biased region" description="Basic and acidic residues" evidence="1">
    <location>
        <begin position="92"/>
        <end position="106"/>
    </location>
</feature>
<feature type="compositionally biased region" description="Gly residues" evidence="1">
    <location>
        <begin position="17"/>
        <end position="28"/>
    </location>
</feature>
<name>A0AB34H185_ESCRO</name>
<keyword evidence="3" id="KW-1185">Reference proteome</keyword>
<accession>A0AB34H185</accession>
<evidence type="ECO:0000256" key="1">
    <source>
        <dbReference type="SAM" id="MobiDB-lite"/>
    </source>
</evidence>
<feature type="region of interest" description="Disordered" evidence="1">
    <location>
        <begin position="38"/>
        <end position="115"/>
    </location>
</feature>
<dbReference type="Proteomes" id="UP001159641">
    <property type="component" value="Unassembled WGS sequence"/>
</dbReference>
<feature type="compositionally biased region" description="Gly residues" evidence="1">
    <location>
        <begin position="42"/>
        <end position="67"/>
    </location>
</feature>